<dbReference type="EMBL" id="BARS01027107">
    <property type="protein sequence ID" value="GAG08157.1"/>
    <property type="molecule type" value="Genomic_DNA"/>
</dbReference>
<organism evidence="1">
    <name type="scientific">marine sediment metagenome</name>
    <dbReference type="NCBI Taxonomy" id="412755"/>
    <lineage>
        <taxon>unclassified sequences</taxon>
        <taxon>metagenomes</taxon>
        <taxon>ecological metagenomes</taxon>
    </lineage>
</organism>
<dbReference type="PANTHER" id="PTHR32114:SF2">
    <property type="entry name" value="ABC TRANSPORTER ABCH.3"/>
    <property type="match status" value="1"/>
</dbReference>
<accession>X0V9Z0</accession>
<dbReference type="SUPFAM" id="SSF52540">
    <property type="entry name" value="P-loop containing nucleoside triphosphate hydrolases"/>
    <property type="match status" value="1"/>
</dbReference>
<gene>
    <name evidence="1" type="ORF">S01H1_42613</name>
</gene>
<protein>
    <recommendedName>
        <fullName evidence="2">RecF/RecN/SMC N-terminal domain-containing protein</fullName>
    </recommendedName>
</protein>
<proteinExistence type="predicted"/>
<evidence type="ECO:0008006" key="2">
    <source>
        <dbReference type="Google" id="ProtNLM"/>
    </source>
</evidence>
<dbReference type="Pfam" id="PF13558">
    <property type="entry name" value="SbcC_Walker_B"/>
    <property type="match status" value="1"/>
</dbReference>
<sequence length="227" mass="25894">LEASRDLGKCRDRIRKLKEKRAEENPHAKNVNRLIMRELRERLSLTVAEAVENKLRDEEAALRFWEEGFGTKGVRSLMIDSVLPFLNKRVQDYNTQLTDAQFIITFDTETTLKSGKSKEAFTINVEDKDGAEDYQGLSMGQRAKVDVCVGLALQDLAQLRSSSAINFAFFDEPFERLDPVAKDRVIELLTGTLQRDTMFVVTHDEALKAHFSERLTLVKRKGKATIE</sequence>
<dbReference type="Gene3D" id="3.40.50.300">
    <property type="entry name" value="P-loop containing nucleotide triphosphate hydrolases"/>
    <property type="match status" value="1"/>
</dbReference>
<name>X0V9Z0_9ZZZZ</name>
<dbReference type="PANTHER" id="PTHR32114">
    <property type="entry name" value="ABC TRANSPORTER ABCH.3"/>
    <property type="match status" value="1"/>
</dbReference>
<dbReference type="AlphaFoldDB" id="X0V9Z0"/>
<reference evidence="1" key="1">
    <citation type="journal article" date="2014" name="Front. Microbiol.">
        <title>High frequency of phylogenetically diverse reductive dehalogenase-homologous genes in deep subseafloor sedimentary metagenomes.</title>
        <authorList>
            <person name="Kawai M."/>
            <person name="Futagami T."/>
            <person name="Toyoda A."/>
            <person name="Takaki Y."/>
            <person name="Nishi S."/>
            <person name="Hori S."/>
            <person name="Arai W."/>
            <person name="Tsubouchi T."/>
            <person name="Morono Y."/>
            <person name="Uchiyama I."/>
            <person name="Ito T."/>
            <person name="Fujiyama A."/>
            <person name="Inagaki F."/>
            <person name="Takami H."/>
        </authorList>
    </citation>
    <scope>NUCLEOTIDE SEQUENCE</scope>
    <source>
        <strain evidence="1">Expedition CK06-06</strain>
    </source>
</reference>
<dbReference type="InterPro" id="IPR027417">
    <property type="entry name" value="P-loop_NTPase"/>
</dbReference>
<feature type="non-terminal residue" evidence="1">
    <location>
        <position position="1"/>
    </location>
</feature>
<comment type="caution">
    <text evidence="1">The sequence shown here is derived from an EMBL/GenBank/DDBJ whole genome shotgun (WGS) entry which is preliminary data.</text>
</comment>
<evidence type="ECO:0000313" key="1">
    <source>
        <dbReference type="EMBL" id="GAG08157.1"/>
    </source>
</evidence>